<sequence>MATPSPRVFRWGIISTGWMAGKFVDDLLIDPKTRDVRDVVHKVVAVASRDVKKADDFVKDHVSTVQKDDSDPKATAYGSYDELYADENIDVVYVGTPHTQHYPAALGAIRAGKNVLCEKPVTANSFELKSLIAEAKKHNVFFMEAMWTKFQPLVREVKKILDDEGELGVGRPVVLYADFSMNFRPHDLPLMHRLVDPKLGGGAMLDLGPYPLAWALMTILEHPANNLQPPSSIQSSVIKFAPTGVDQNTTITLTFSNPTSTWKSSSDTTGPKPFTATAILHSSLTIPDPTPGAVIRCERGTIEIHAPIPRSTGFTVKYYNGPGEGEAGKVKKEFTREFEYEGFGWHFQADEVARCVWGGKLESEQWGHEKSLVMMSVFDEVRRQCGYVFPEGVEHVVGDS</sequence>
<dbReference type="InterPro" id="IPR055170">
    <property type="entry name" value="GFO_IDH_MocA-like_dom"/>
</dbReference>
<dbReference type="InterPro" id="IPR036291">
    <property type="entry name" value="NAD(P)-bd_dom_sf"/>
</dbReference>
<evidence type="ECO:0000259" key="7">
    <source>
        <dbReference type="Pfam" id="PF22725"/>
    </source>
</evidence>
<organism evidence="8 9">
    <name type="scientific">Pterulicium gracile</name>
    <dbReference type="NCBI Taxonomy" id="1884261"/>
    <lineage>
        <taxon>Eukaryota</taxon>
        <taxon>Fungi</taxon>
        <taxon>Dikarya</taxon>
        <taxon>Basidiomycota</taxon>
        <taxon>Agaricomycotina</taxon>
        <taxon>Agaricomycetes</taxon>
        <taxon>Agaricomycetidae</taxon>
        <taxon>Agaricales</taxon>
        <taxon>Pleurotineae</taxon>
        <taxon>Pterulaceae</taxon>
        <taxon>Pterulicium</taxon>
    </lineage>
</organism>
<dbReference type="Proteomes" id="UP000305067">
    <property type="component" value="Unassembled WGS sequence"/>
</dbReference>
<dbReference type="AlphaFoldDB" id="A0A5C3QHB5"/>
<dbReference type="PANTHER" id="PTHR22604">
    <property type="entry name" value="OXIDOREDUCTASES"/>
    <property type="match status" value="1"/>
</dbReference>
<dbReference type="Pfam" id="PF22725">
    <property type="entry name" value="GFO_IDH_MocA_C3"/>
    <property type="match status" value="1"/>
</dbReference>
<gene>
    <name evidence="8" type="ORF">BDV98DRAFT_568546</name>
</gene>
<keyword evidence="2" id="KW-0560">Oxidoreductase</keyword>
<evidence type="ECO:0000313" key="8">
    <source>
        <dbReference type="EMBL" id="TFL01142.1"/>
    </source>
</evidence>
<evidence type="ECO:0000256" key="3">
    <source>
        <dbReference type="ARBA" id="ARBA00038984"/>
    </source>
</evidence>
<evidence type="ECO:0000256" key="2">
    <source>
        <dbReference type="ARBA" id="ARBA00023002"/>
    </source>
</evidence>
<evidence type="ECO:0000259" key="6">
    <source>
        <dbReference type="Pfam" id="PF01408"/>
    </source>
</evidence>
<dbReference type="InterPro" id="IPR050984">
    <property type="entry name" value="Gfo/Idh/MocA_domain"/>
</dbReference>
<evidence type="ECO:0000313" key="9">
    <source>
        <dbReference type="Proteomes" id="UP000305067"/>
    </source>
</evidence>
<dbReference type="SUPFAM" id="SSF51735">
    <property type="entry name" value="NAD(P)-binding Rossmann-fold domains"/>
    <property type="match status" value="1"/>
</dbReference>
<dbReference type="InterPro" id="IPR000683">
    <property type="entry name" value="Gfo/Idh/MocA-like_OxRdtase_N"/>
</dbReference>
<proteinExistence type="inferred from homology"/>
<dbReference type="SUPFAM" id="SSF55347">
    <property type="entry name" value="Glyceraldehyde-3-phosphate dehydrogenase-like, C-terminal domain"/>
    <property type="match status" value="1"/>
</dbReference>
<feature type="domain" description="GFO/IDH/MocA-like oxidoreductase" evidence="7">
    <location>
        <begin position="155"/>
        <end position="302"/>
    </location>
</feature>
<feature type="domain" description="Gfo/Idh/MocA-like oxidoreductase N-terminal" evidence="6">
    <location>
        <begin position="9"/>
        <end position="143"/>
    </location>
</feature>
<dbReference type="Gene3D" id="3.40.50.720">
    <property type="entry name" value="NAD(P)-binding Rossmann-like Domain"/>
    <property type="match status" value="1"/>
</dbReference>
<evidence type="ECO:0000256" key="4">
    <source>
        <dbReference type="ARBA" id="ARBA00042988"/>
    </source>
</evidence>
<protein>
    <recommendedName>
        <fullName evidence="3">D-xylose 1-dehydrogenase (NADP(+), D-xylono-1,5-lactone-forming)</fullName>
        <ecNumber evidence="3">1.1.1.179</ecNumber>
    </recommendedName>
    <alternativeName>
        <fullName evidence="4">D-xylose-NADP dehydrogenase</fullName>
    </alternativeName>
</protein>
<reference evidence="8 9" key="1">
    <citation type="journal article" date="2019" name="Nat. Ecol. Evol.">
        <title>Megaphylogeny resolves global patterns of mushroom evolution.</title>
        <authorList>
            <person name="Varga T."/>
            <person name="Krizsan K."/>
            <person name="Foldi C."/>
            <person name="Dima B."/>
            <person name="Sanchez-Garcia M."/>
            <person name="Sanchez-Ramirez S."/>
            <person name="Szollosi G.J."/>
            <person name="Szarkandi J.G."/>
            <person name="Papp V."/>
            <person name="Albert L."/>
            <person name="Andreopoulos W."/>
            <person name="Angelini C."/>
            <person name="Antonin V."/>
            <person name="Barry K.W."/>
            <person name="Bougher N.L."/>
            <person name="Buchanan P."/>
            <person name="Buyck B."/>
            <person name="Bense V."/>
            <person name="Catcheside P."/>
            <person name="Chovatia M."/>
            <person name="Cooper J."/>
            <person name="Damon W."/>
            <person name="Desjardin D."/>
            <person name="Finy P."/>
            <person name="Geml J."/>
            <person name="Haridas S."/>
            <person name="Hughes K."/>
            <person name="Justo A."/>
            <person name="Karasinski D."/>
            <person name="Kautmanova I."/>
            <person name="Kiss B."/>
            <person name="Kocsube S."/>
            <person name="Kotiranta H."/>
            <person name="LaButti K.M."/>
            <person name="Lechner B.E."/>
            <person name="Liimatainen K."/>
            <person name="Lipzen A."/>
            <person name="Lukacs Z."/>
            <person name="Mihaltcheva S."/>
            <person name="Morgado L.N."/>
            <person name="Niskanen T."/>
            <person name="Noordeloos M.E."/>
            <person name="Ohm R.A."/>
            <person name="Ortiz-Santana B."/>
            <person name="Ovrebo C."/>
            <person name="Racz N."/>
            <person name="Riley R."/>
            <person name="Savchenko A."/>
            <person name="Shiryaev A."/>
            <person name="Soop K."/>
            <person name="Spirin V."/>
            <person name="Szebenyi C."/>
            <person name="Tomsovsky M."/>
            <person name="Tulloss R.E."/>
            <person name="Uehling J."/>
            <person name="Grigoriev I.V."/>
            <person name="Vagvolgyi C."/>
            <person name="Papp T."/>
            <person name="Martin F.M."/>
            <person name="Miettinen O."/>
            <person name="Hibbett D.S."/>
            <person name="Nagy L.G."/>
        </authorList>
    </citation>
    <scope>NUCLEOTIDE SEQUENCE [LARGE SCALE GENOMIC DNA]</scope>
    <source>
        <strain evidence="8 9">CBS 309.79</strain>
    </source>
</reference>
<accession>A0A5C3QHB5</accession>
<dbReference type="Gene3D" id="3.30.360.10">
    <property type="entry name" value="Dihydrodipicolinate Reductase, domain 2"/>
    <property type="match status" value="1"/>
</dbReference>
<dbReference type="EC" id="1.1.1.179" evidence="3"/>
<evidence type="ECO:0000256" key="5">
    <source>
        <dbReference type="ARBA" id="ARBA00049233"/>
    </source>
</evidence>
<dbReference type="Pfam" id="PF01408">
    <property type="entry name" value="GFO_IDH_MocA"/>
    <property type="match status" value="1"/>
</dbReference>
<evidence type="ECO:0000256" key="1">
    <source>
        <dbReference type="ARBA" id="ARBA00010928"/>
    </source>
</evidence>
<keyword evidence="9" id="KW-1185">Reference proteome</keyword>
<dbReference type="GO" id="GO:0000166">
    <property type="term" value="F:nucleotide binding"/>
    <property type="evidence" value="ECO:0007669"/>
    <property type="project" value="InterPro"/>
</dbReference>
<dbReference type="EMBL" id="ML178826">
    <property type="protein sequence ID" value="TFL01142.1"/>
    <property type="molecule type" value="Genomic_DNA"/>
</dbReference>
<name>A0A5C3QHB5_9AGAR</name>
<dbReference type="OrthoDB" id="2129491at2759"/>
<comment type="similarity">
    <text evidence="1">Belongs to the Gfo/Idh/MocA family.</text>
</comment>
<dbReference type="PANTHER" id="PTHR22604:SF105">
    <property type="entry name" value="TRANS-1,2-DIHYDROBENZENE-1,2-DIOL DEHYDROGENASE"/>
    <property type="match status" value="1"/>
</dbReference>
<comment type="catalytic activity">
    <reaction evidence="5">
        <text>D-xylose + NADP(+) = D-xylono-1,5-lactone + NADPH + H(+)</text>
        <dbReference type="Rhea" id="RHEA:22000"/>
        <dbReference type="ChEBI" id="CHEBI:15378"/>
        <dbReference type="ChEBI" id="CHEBI:15867"/>
        <dbReference type="ChEBI" id="CHEBI:53455"/>
        <dbReference type="ChEBI" id="CHEBI:57783"/>
        <dbReference type="ChEBI" id="CHEBI:58349"/>
        <dbReference type="EC" id="1.1.1.179"/>
    </reaction>
</comment>
<dbReference type="GO" id="GO:0047837">
    <property type="term" value="F:D-xylose 1-dehydrogenase (NADP+) activity"/>
    <property type="evidence" value="ECO:0007669"/>
    <property type="project" value="UniProtKB-EC"/>
</dbReference>
<dbReference type="STRING" id="1884261.A0A5C3QHB5"/>